<comment type="subcellular location">
    <subcellularLocation>
        <location evidence="6">Host endoplasmic reticulum membrane</location>
        <topology evidence="6">Lipid-anchor</topology>
        <orientation evidence="6">Cytoplasmic side</orientation>
    </subcellularLocation>
    <subcellularLocation>
        <location evidence="7">Virion membrane</location>
        <topology evidence="7">Lipid-anchor</topology>
    </subcellularLocation>
</comment>
<keyword evidence="2" id="KW-0946">Virion</keyword>
<evidence type="ECO:0000256" key="5">
    <source>
        <dbReference type="ARBA" id="ARBA00023288"/>
    </source>
</evidence>
<dbReference type="SMART" id="SM00155">
    <property type="entry name" value="PLDc"/>
    <property type="match status" value="2"/>
</dbReference>
<reference evidence="9" key="1">
    <citation type="journal article" date="2024" name="Microbiome">
        <title>Substantial viral diversity in bats and rodents from East Africa: insights into evolution, recombination, and cocirculation.</title>
        <authorList>
            <person name="Wang D."/>
            <person name="Yang X."/>
            <person name="Ren Z."/>
            <person name="Hu B."/>
            <person name="Zhao H."/>
            <person name="Yang K."/>
            <person name="Shi P."/>
            <person name="Zhang Z."/>
            <person name="Feng Q."/>
            <person name="Nawenja C.V."/>
            <person name="Obanda V."/>
            <person name="Robert K."/>
            <person name="Nalikka B."/>
            <person name="Waruhiu C.N."/>
            <person name="Ochola G.O."/>
            <person name="Onyuok S.O."/>
            <person name="Ochieng H."/>
            <person name="Li B."/>
            <person name="Zhu Y."/>
            <person name="Si H."/>
            <person name="Yin J."/>
            <person name="Kristiansen K."/>
            <person name="Jin X."/>
            <person name="Xu X."/>
            <person name="Xiao M."/>
            <person name="Agwanda B."/>
            <person name="Ommeh S."/>
            <person name="Li J."/>
            <person name="Shi Z.L."/>
        </authorList>
    </citation>
    <scope>NUCLEOTIDE SEQUENCE</scope>
    <source>
        <strain evidence="9">1A/Uganda/UGR70/2019</strain>
    </source>
</reference>
<accession>A0AAU7E1W6</accession>
<dbReference type="PANTHER" id="PTHR10185">
    <property type="entry name" value="PHOSPHOLIPASE D - RELATED"/>
    <property type="match status" value="1"/>
</dbReference>
<evidence type="ECO:0000256" key="3">
    <source>
        <dbReference type="ARBA" id="ARBA00023136"/>
    </source>
</evidence>
<dbReference type="GO" id="GO:0044167">
    <property type="term" value="C:host cell endoplasmic reticulum membrane"/>
    <property type="evidence" value="ECO:0007669"/>
    <property type="project" value="UniProtKB-SubCell"/>
</dbReference>
<organism evidence="9">
    <name type="scientific">Rousettus bat poxvirus</name>
    <dbReference type="NCBI Taxonomy" id="3141933"/>
    <lineage>
        <taxon>Viruses</taxon>
        <taxon>Varidnaviria</taxon>
        <taxon>Bamfordvirae</taxon>
        <taxon>Nucleocytoviricota</taxon>
        <taxon>Pokkesviricetes</taxon>
        <taxon>Chitovirales</taxon>
        <taxon>Poxviridae</taxon>
    </lineage>
</organism>
<dbReference type="GO" id="GO:0055036">
    <property type="term" value="C:virion membrane"/>
    <property type="evidence" value="ECO:0007669"/>
    <property type="project" value="UniProtKB-SubCell"/>
</dbReference>
<name>A0AAU7E1W6_9POXV</name>
<evidence type="ECO:0000256" key="7">
    <source>
        <dbReference type="ARBA" id="ARBA00037826"/>
    </source>
</evidence>
<dbReference type="GO" id="GO:0003824">
    <property type="term" value="F:catalytic activity"/>
    <property type="evidence" value="ECO:0007669"/>
    <property type="project" value="InterPro"/>
</dbReference>
<evidence type="ECO:0000313" key="9">
    <source>
        <dbReference type="EMBL" id="XBH23774.1"/>
    </source>
</evidence>
<dbReference type="Gene3D" id="3.30.870.10">
    <property type="entry name" value="Endonuclease Chain A"/>
    <property type="match status" value="2"/>
</dbReference>
<keyword evidence="4" id="KW-1038">Host endoplasmic reticulum</keyword>
<dbReference type="Pfam" id="PF13918">
    <property type="entry name" value="PLDc_3"/>
    <property type="match status" value="1"/>
</dbReference>
<keyword evidence="3" id="KW-0472">Membrane</keyword>
<keyword evidence="2" id="KW-0261">Viral envelope protein</keyword>
<keyword evidence="5" id="KW-0449">Lipoprotein</keyword>
<evidence type="ECO:0000259" key="8">
    <source>
        <dbReference type="PROSITE" id="PS50035"/>
    </source>
</evidence>
<dbReference type="InterPro" id="IPR001736">
    <property type="entry name" value="PLipase_D/transphosphatidylase"/>
</dbReference>
<dbReference type="PANTHER" id="PTHR10185:SF17">
    <property type="entry name" value="GM01519P-RELATED"/>
    <property type="match status" value="1"/>
</dbReference>
<keyword evidence="1" id="KW-1043">Host membrane</keyword>
<reference evidence="9" key="2">
    <citation type="submission" date="2024-02" db="EMBL/GenBank/DDBJ databases">
        <authorList>
            <person name="Hu B."/>
        </authorList>
    </citation>
    <scope>NUCLEOTIDE SEQUENCE</scope>
    <source>
        <strain evidence="9">1A/Uganda/UGR70/2019</strain>
    </source>
</reference>
<protein>
    <submittedName>
        <fullName evidence="9">Palmytilated EEV membrane glycoprotein</fullName>
    </submittedName>
</protein>
<evidence type="ECO:0000256" key="2">
    <source>
        <dbReference type="ARBA" id="ARBA00022879"/>
    </source>
</evidence>
<dbReference type="Pfam" id="PF00614">
    <property type="entry name" value="PLDc"/>
    <property type="match status" value="1"/>
</dbReference>
<proteinExistence type="predicted"/>
<evidence type="ECO:0000256" key="6">
    <source>
        <dbReference type="ARBA" id="ARBA00037799"/>
    </source>
</evidence>
<evidence type="ECO:0000256" key="4">
    <source>
        <dbReference type="ARBA" id="ARBA00023184"/>
    </source>
</evidence>
<dbReference type="CDD" id="cd09107">
    <property type="entry name" value="PLDc_vPLD3_4_5_like_2"/>
    <property type="match status" value="1"/>
</dbReference>
<evidence type="ECO:0000256" key="1">
    <source>
        <dbReference type="ARBA" id="ARBA00022870"/>
    </source>
</evidence>
<dbReference type="EMBL" id="PP711852">
    <property type="protein sequence ID" value="XBH23774.1"/>
    <property type="molecule type" value="Genomic_DNA"/>
</dbReference>
<dbReference type="SUPFAM" id="SSF56024">
    <property type="entry name" value="Phospholipase D/nuclease"/>
    <property type="match status" value="2"/>
</dbReference>
<sequence>MGNLLTAAHDARCYLVETVPTTLHLPAAPDTLTTLECVEKLIGLTKTRLCVASFCCNLRSSAEGVQVLTMLINLARSGARVELLVDQQSRDPDADSFADVPNLFYHKVDIAATTGAAGGSLLSSFWVSDSRRFYLGSAALTGGSLSTIKTLGVYSEAAPLARDLRRRFDSYLAMARRRRCQRCLLCLPMSAAYSLYDTHRGMFFSDSPEPLIGLRRTYDPDAVVAHINAATSTIDMELLALVPLLRVGESVRYWPPLYEALLRAALERGVRVRVLIGAWRRADVFAMATMRSLHELSVGHANITVRVFRYPAGARKDDINNAKFLVADDTYAHITSANLDGTHFAHHAFVSFNCVDSRFSRALASVFARDWDSPHSSELPRLELA</sequence>
<dbReference type="GO" id="GO:0019031">
    <property type="term" value="C:viral envelope"/>
    <property type="evidence" value="ECO:0007669"/>
    <property type="project" value="UniProtKB-KW"/>
</dbReference>
<dbReference type="PROSITE" id="PS50035">
    <property type="entry name" value="PLD"/>
    <property type="match status" value="1"/>
</dbReference>
<dbReference type="InterPro" id="IPR050874">
    <property type="entry name" value="Diverse_PLD-related"/>
</dbReference>
<feature type="domain" description="PLD phosphodiesterase" evidence="8">
    <location>
        <begin position="316"/>
        <end position="343"/>
    </location>
</feature>
<dbReference type="InterPro" id="IPR032803">
    <property type="entry name" value="PLDc_3"/>
</dbReference>